<feature type="compositionally biased region" description="Polar residues" evidence="3">
    <location>
        <begin position="211"/>
        <end position="225"/>
    </location>
</feature>
<reference evidence="5" key="1">
    <citation type="submission" date="2022-10" db="EMBL/GenBank/DDBJ databases">
        <title>The complete genomes of actinobacterial strains from the NBC collection.</title>
        <authorList>
            <person name="Joergensen T.S."/>
            <person name="Alvarez Arevalo M."/>
            <person name="Sterndorff E.B."/>
            <person name="Faurdal D."/>
            <person name="Vuksanovic O."/>
            <person name="Mourched A.-S."/>
            <person name="Charusanti P."/>
            <person name="Shaw S."/>
            <person name="Blin K."/>
            <person name="Weber T."/>
        </authorList>
    </citation>
    <scope>NUCLEOTIDE SEQUENCE</scope>
    <source>
        <strain evidence="5">NBC_01393</strain>
    </source>
</reference>
<evidence type="ECO:0000313" key="5">
    <source>
        <dbReference type="EMBL" id="WTZ10521.1"/>
    </source>
</evidence>
<evidence type="ECO:0000256" key="3">
    <source>
        <dbReference type="SAM" id="MobiDB-lite"/>
    </source>
</evidence>
<gene>
    <name evidence="5" type="ORF">OG699_22565</name>
</gene>
<keyword evidence="4" id="KW-0472">Membrane</keyword>
<organism evidence="5">
    <name type="scientific">Streptomyces sp. NBC_01393</name>
    <dbReference type="NCBI Taxonomy" id="2903851"/>
    <lineage>
        <taxon>Bacteria</taxon>
        <taxon>Bacillati</taxon>
        <taxon>Actinomycetota</taxon>
        <taxon>Actinomycetes</taxon>
        <taxon>Kitasatosporales</taxon>
        <taxon>Streptomycetaceae</taxon>
        <taxon>Streptomyces</taxon>
    </lineage>
</organism>
<feature type="region of interest" description="Disordered" evidence="3">
    <location>
        <begin position="283"/>
        <end position="302"/>
    </location>
</feature>
<dbReference type="Gene3D" id="1.10.10.1320">
    <property type="entry name" value="Anti-sigma factor, zinc-finger domain"/>
    <property type="match status" value="1"/>
</dbReference>
<protein>
    <recommendedName>
        <fullName evidence="6">Zinc-finger domain-containing protein</fullName>
    </recommendedName>
</protein>
<keyword evidence="2" id="KW-0804">Transcription</keyword>
<evidence type="ECO:0000256" key="4">
    <source>
        <dbReference type="SAM" id="Phobius"/>
    </source>
</evidence>
<name>A0AAU3HZI4_9ACTN</name>
<keyword evidence="4" id="KW-0812">Transmembrane</keyword>
<dbReference type="InterPro" id="IPR041916">
    <property type="entry name" value="Anti_sigma_zinc_sf"/>
</dbReference>
<evidence type="ECO:0008006" key="6">
    <source>
        <dbReference type="Google" id="ProtNLM"/>
    </source>
</evidence>
<evidence type="ECO:0000256" key="1">
    <source>
        <dbReference type="ARBA" id="ARBA00023015"/>
    </source>
</evidence>
<feature type="region of interest" description="Disordered" evidence="3">
    <location>
        <begin position="158"/>
        <end position="182"/>
    </location>
</feature>
<evidence type="ECO:0000256" key="2">
    <source>
        <dbReference type="ARBA" id="ARBA00023163"/>
    </source>
</evidence>
<feature type="region of interest" description="Disordered" evidence="3">
    <location>
        <begin position="194"/>
        <end position="225"/>
    </location>
</feature>
<proteinExistence type="predicted"/>
<keyword evidence="4" id="KW-1133">Transmembrane helix</keyword>
<keyword evidence="1" id="KW-0805">Transcription regulation</keyword>
<dbReference type="AlphaFoldDB" id="A0AAU3HZI4"/>
<sequence>MTSTTDKAEHPDVAEISDLTEGLLSPARTGDVRQHLDGCALCADVYDSLEEIRGLLGTLPGPARMPDDVAERIDAALAAEALLSAAAPDEALDAEADRAHVSRETSTATSPSGHPRGVTGPGRSHRARRGRRRTALLGTAFAAAALGLGAILVQSLDSDGSGKTPQTAPQHESGSRTAFSEQTLKGEVSDLLAKNKKSGDGSASAKPWGVESQNAGTDSGGVSTLITPTPAVPQCVEQGTGDPGVLLAAKQGSFQEKKVYLLVVTDASDTAKVTAYIVDASCEKQSSPSPGKLLLTRSYARS</sequence>
<dbReference type="EMBL" id="CP109546">
    <property type="protein sequence ID" value="WTZ10521.1"/>
    <property type="molecule type" value="Genomic_DNA"/>
</dbReference>
<feature type="compositionally biased region" description="Basic and acidic residues" evidence="3">
    <location>
        <begin position="1"/>
        <end position="13"/>
    </location>
</feature>
<feature type="transmembrane region" description="Helical" evidence="4">
    <location>
        <begin position="135"/>
        <end position="156"/>
    </location>
</feature>
<feature type="region of interest" description="Disordered" evidence="3">
    <location>
        <begin position="1"/>
        <end position="20"/>
    </location>
</feature>
<feature type="region of interest" description="Disordered" evidence="3">
    <location>
        <begin position="91"/>
        <end position="131"/>
    </location>
</feature>
<accession>A0AAU3HZI4</accession>